<reference evidence="1" key="1">
    <citation type="submission" date="2022-12" db="EMBL/GenBank/DDBJ databases">
        <title>Genome Sequence of Lasiodiplodia mahajangana.</title>
        <authorList>
            <person name="Buettner E."/>
        </authorList>
    </citation>
    <scope>NUCLEOTIDE SEQUENCE</scope>
    <source>
        <strain evidence="1">VT137</strain>
    </source>
</reference>
<dbReference type="Proteomes" id="UP001153332">
    <property type="component" value="Unassembled WGS sequence"/>
</dbReference>
<gene>
    <name evidence="1" type="ORF">O1611_g1576</name>
</gene>
<name>A0ACC2JXK4_9PEZI</name>
<keyword evidence="2" id="KW-1185">Reference proteome</keyword>
<dbReference type="EMBL" id="JAPUUL010000187">
    <property type="protein sequence ID" value="KAJ8132054.1"/>
    <property type="molecule type" value="Genomic_DNA"/>
</dbReference>
<proteinExistence type="predicted"/>
<accession>A0ACC2JXK4</accession>
<comment type="caution">
    <text evidence="1">The sequence shown here is derived from an EMBL/GenBank/DDBJ whole genome shotgun (WGS) entry which is preliminary data.</text>
</comment>
<protein>
    <submittedName>
        <fullName evidence="1">Uncharacterized protein</fullName>
    </submittedName>
</protein>
<sequence>MLVKLVAQKARSVFAAVVLARIDGEKLDNLMNKVGDLGYTVETLPIKMVVLMLPQRSWNYRRSNDLTIANEDC</sequence>
<organism evidence="1 2">
    <name type="scientific">Lasiodiplodia mahajangana</name>
    <dbReference type="NCBI Taxonomy" id="1108764"/>
    <lineage>
        <taxon>Eukaryota</taxon>
        <taxon>Fungi</taxon>
        <taxon>Dikarya</taxon>
        <taxon>Ascomycota</taxon>
        <taxon>Pezizomycotina</taxon>
        <taxon>Dothideomycetes</taxon>
        <taxon>Dothideomycetes incertae sedis</taxon>
        <taxon>Botryosphaeriales</taxon>
        <taxon>Botryosphaeriaceae</taxon>
        <taxon>Lasiodiplodia</taxon>
    </lineage>
</organism>
<evidence type="ECO:0000313" key="1">
    <source>
        <dbReference type="EMBL" id="KAJ8132054.1"/>
    </source>
</evidence>
<evidence type="ECO:0000313" key="2">
    <source>
        <dbReference type="Proteomes" id="UP001153332"/>
    </source>
</evidence>